<feature type="domain" description="Insertion element IS402-like" evidence="2">
    <location>
        <begin position="8"/>
        <end position="76"/>
    </location>
</feature>
<gene>
    <name evidence="3" type="ORF">GXP67_00705</name>
</gene>
<protein>
    <submittedName>
        <fullName evidence="3">IS5 family transposase</fullName>
    </submittedName>
</protein>
<evidence type="ECO:0000259" key="2">
    <source>
        <dbReference type="Pfam" id="PF13340"/>
    </source>
</evidence>
<dbReference type="InterPro" id="IPR002559">
    <property type="entry name" value="Transposase_11"/>
</dbReference>
<dbReference type="AlphaFoldDB" id="A0A6C0GBH5"/>
<dbReference type="RefSeq" id="WP_162441382.1">
    <property type="nucleotide sequence ID" value="NZ_CP048222.1"/>
</dbReference>
<organism evidence="3 4">
    <name type="scientific">Rhodocytophaga rosea</name>
    <dbReference type="NCBI Taxonomy" id="2704465"/>
    <lineage>
        <taxon>Bacteria</taxon>
        <taxon>Pseudomonadati</taxon>
        <taxon>Bacteroidota</taxon>
        <taxon>Cytophagia</taxon>
        <taxon>Cytophagales</taxon>
        <taxon>Rhodocytophagaceae</taxon>
        <taxon>Rhodocytophaga</taxon>
    </lineage>
</organism>
<accession>A0A6C0GBH5</accession>
<dbReference type="GO" id="GO:0004803">
    <property type="term" value="F:transposase activity"/>
    <property type="evidence" value="ECO:0007669"/>
    <property type="project" value="InterPro"/>
</dbReference>
<sequence>MQERFCELTDSQWEVIKEIVDNQRKIKYEKRLILNALLWILTTGSQWRNMESKYPPWQTIYYHYRQWKKRGIIEELLDSLAVRERKKAGRQALPSVLAIDSQSVKIIQFTTEHKGIDGNKKVNGRKRHIAVDCLGIPWAIHITAANIADATAGYELGCKLKGKSSRLHTLKADNGYKDTFVEEVKREYGWRVEIVQKPETVKGFVPVGGRWVVERSYGWLNSKRRLSRDFEKTTESAQAMLQLAFVDVLLRRIAK</sequence>
<proteinExistence type="predicted"/>
<dbReference type="GO" id="GO:0003677">
    <property type="term" value="F:DNA binding"/>
    <property type="evidence" value="ECO:0007669"/>
    <property type="project" value="InterPro"/>
</dbReference>
<reference evidence="3 4" key="1">
    <citation type="submission" date="2020-01" db="EMBL/GenBank/DDBJ databases">
        <authorList>
            <person name="Kim M.K."/>
        </authorList>
    </citation>
    <scope>NUCLEOTIDE SEQUENCE [LARGE SCALE GENOMIC DNA]</scope>
    <source>
        <strain evidence="3 4">172606-1</strain>
    </source>
</reference>
<dbReference type="Pfam" id="PF13340">
    <property type="entry name" value="DUF4096"/>
    <property type="match status" value="1"/>
</dbReference>
<dbReference type="GO" id="GO:0006313">
    <property type="term" value="P:DNA transposition"/>
    <property type="evidence" value="ECO:0007669"/>
    <property type="project" value="InterPro"/>
</dbReference>
<dbReference type="Proteomes" id="UP000480178">
    <property type="component" value="Chromosome"/>
</dbReference>
<name>A0A6C0GBH5_9BACT</name>
<feature type="domain" description="Transposase IS4-like" evidence="1">
    <location>
        <begin position="93"/>
        <end position="244"/>
    </location>
</feature>
<dbReference type="PANTHER" id="PTHR30007:SF0">
    <property type="entry name" value="TRANSPOSASE"/>
    <property type="match status" value="1"/>
</dbReference>
<dbReference type="Pfam" id="PF01609">
    <property type="entry name" value="DDE_Tnp_1"/>
    <property type="match status" value="1"/>
</dbReference>
<keyword evidence="4" id="KW-1185">Reference proteome</keyword>
<evidence type="ECO:0000259" key="1">
    <source>
        <dbReference type="Pfam" id="PF01609"/>
    </source>
</evidence>
<dbReference type="KEGG" id="rhoz:GXP67_00705"/>
<dbReference type="PANTHER" id="PTHR30007">
    <property type="entry name" value="PHP DOMAIN PROTEIN"/>
    <property type="match status" value="1"/>
</dbReference>
<dbReference type="NCBIfam" id="NF033580">
    <property type="entry name" value="transpos_IS5_3"/>
    <property type="match status" value="1"/>
</dbReference>
<evidence type="ECO:0000313" key="4">
    <source>
        <dbReference type="Proteomes" id="UP000480178"/>
    </source>
</evidence>
<dbReference type="InterPro" id="IPR025161">
    <property type="entry name" value="IS402-like_dom"/>
</dbReference>
<evidence type="ECO:0000313" key="3">
    <source>
        <dbReference type="EMBL" id="QHT65295.1"/>
    </source>
</evidence>
<dbReference type="EMBL" id="CP048222">
    <property type="protein sequence ID" value="QHT65295.1"/>
    <property type="molecule type" value="Genomic_DNA"/>
</dbReference>